<name>A0A0A7S0D5_FRIPE</name>
<keyword evidence="4" id="KW-0597">Phosphoprotein</keyword>
<evidence type="ECO:0000256" key="9">
    <source>
        <dbReference type="ARBA" id="ARBA00041175"/>
    </source>
</evidence>
<dbReference type="GO" id="GO:0005737">
    <property type="term" value="C:cytoplasm"/>
    <property type="evidence" value="ECO:0007669"/>
    <property type="project" value="UniProtKB-SubCell"/>
</dbReference>
<proteinExistence type="predicted"/>
<dbReference type="PROSITE" id="PS51094">
    <property type="entry name" value="PTS_EIIA_TYPE_2"/>
    <property type="match status" value="1"/>
</dbReference>
<protein>
    <recommendedName>
        <fullName evidence="9">Ascorbate-specific PTS system EIIA component</fullName>
    </recommendedName>
    <alternativeName>
        <fullName evidence="10">Ascorbate-specific phosphotransferase enzyme IIA component</fullName>
    </alternativeName>
</protein>
<accession>A0A0A7S0D5</accession>
<dbReference type="InterPro" id="IPR051351">
    <property type="entry name" value="Ascorbate-PTS_EIIA_comp"/>
</dbReference>
<keyword evidence="6" id="KW-0598">Phosphotransferase system</keyword>
<dbReference type="CDD" id="cd00211">
    <property type="entry name" value="PTS_IIA_fru"/>
    <property type="match status" value="1"/>
</dbReference>
<dbReference type="STRING" id="1267021.FPB0191_01211"/>
<dbReference type="RefSeq" id="WP_039104679.1">
    <property type="nucleotide sequence ID" value="NZ_CALYQC010000040.1"/>
</dbReference>
<dbReference type="EMBL" id="CP009056">
    <property type="protein sequence ID" value="AJA45035.1"/>
    <property type="molecule type" value="Genomic_DNA"/>
</dbReference>
<keyword evidence="5 12" id="KW-0808">Transferase</keyword>
<evidence type="ECO:0000259" key="11">
    <source>
        <dbReference type="PROSITE" id="PS51094"/>
    </source>
</evidence>
<comment type="function">
    <text evidence="8">The phosphoenolpyruvate-dependent sugar phosphotransferase system (sugar PTS), a major carbohydrate active transport system, catalyzes the phosphorylation of incoming sugar substrates concomitantly with their translocation across the cell membrane. The enzyme II UlaABC PTS system is involved in ascorbate transport.</text>
</comment>
<dbReference type="Pfam" id="PF00359">
    <property type="entry name" value="PTS_EIIA_2"/>
    <property type="match status" value="1"/>
</dbReference>
<dbReference type="InterPro" id="IPR016152">
    <property type="entry name" value="PTrfase/Anion_transptr"/>
</dbReference>
<comment type="subcellular location">
    <subcellularLocation>
        <location evidence="1">Cytoplasm</location>
    </subcellularLocation>
</comment>
<dbReference type="OrthoDB" id="1634238at2"/>
<reference evidence="12 13" key="1">
    <citation type="journal article" date="2014" name="Appl. Environ. Microbiol.">
        <title>Gut symbionts from distinct hosts exhibit genotoxic activity via divergent colibactin biosynthetic pathways.</title>
        <authorList>
            <person name="Engel P."/>
            <person name="Vizcaino M.I."/>
            <person name="Crawford J.M."/>
        </authorList>
    </citation>
    <scope>NUCLEOTIDE SEQUENCE [LARGE SCALE GENOMIC DNA]</scope>
    <source>
        <strain evidence="12 13">PEB0191</strain>
    </source>
</reference>
<feature type="domain" description="PTS EIIA type-2" evidence="11">
    <location>
        <begin position="6"/>
        <end position="153"/>
    </location>
</feature>
<dbReference type="GO" id="GO:0009401">
    <property type="term" value="P:phosphoenolpyruvate-dependent sugar phosphotransferase system"/>
    <property type="evidence" value="ECO:0007669"/>
    <property type="project" value="UniProtKB-KW"/>
</dbReference>
<evidence type="ECO:0000256" key="10">
    <source>
        <dbReference type="ARBA" id="ARBA00042072"/>
    </source>
</evidence>
<keyword evidence="13" id="KW-1185">Reference proteome</keyword>
<evidence type="ECO:0000256" key="3">
    <source>
        <dbReference type="ARBA" id="ARBA00022490"/>
    </source>
</evidence>
<dbReference type="Proteomes" id="UP000030901">
    <property type="component" value="Chromosome"/>
</dbReference>
<dbReference type="InterPro" id="IPR002178">
    <property type="entry name" value="PTS_EIIA_type-2_dom"/>
</dbReference>
<dbReference type="SUPFAM" id="SSF55804">
    <property type="entry name" value="Phoshotransferase/anion transport protein"/>
    <property type="match status" value="1"/>
</dbReference>
<dbReference type="PANTHER" id="PTHR36203:SF1">
    <property type="entry name" value="ASCORBATE-SPECIFIC PTS SYSTEM EIIA COMPONENT"/>
    <property type="match status" value="1"/>
</dbReference>
<sequence length="155" mass="16876">MALKQSLIENNSVLLNASANDWKAAVKLGTDMLVKSGAITPGYYDAIINCVENMGPYIIIAPGFAMPHARPEDGVIRTAFALVTLDKPVYFDGEDEPVRVLITLAGSDSDKHMAGLMEVTQVLEDENSDTGINLDKFIQCRSKDEIYNVIDQALA</sequence>
<dbReference type="KEGG" id="fpp:FPB0191_01211"/>
<gene>
    <name evidence="12" type="ORF">FPB0191_01211</name>
</gene>
<dbReference type="Gene3D" id="3.40.930.10">
    <property type="entry name" value="Mannitol-specific EII, Chain A"/>
    <property type="match status" value="1"/>
</dbReference>
<dbReference type="GO" id="GO:0016301">
    <property type="term" value="F:kinase activity"/>
    <property type="evidence" value="ECO:0007669"/>
    <property type="project" value="UniProtKB-KW"/>
</dbReference>
<evidence type="ECO:0000256" key="5">
    <source>
        <dbReference type="ARBA" id="ARBA00022679"/>
    </source>
</evidence>
<evidence type="ECO:0000256" key="4">
    <source>
        <dbReference type="ARBA" id="ARBA00022553"/>
    </source>
</evidence>
<keyword evidence="2" id="KW-0813">Transport</keyword>
<evidence type="ECO:0000256" key="2">
    <source>
        <dbReference type="ARBA" id="ARBA00022448"/>
    </source>
</evidence>
<dbReference type="HOGENOM" id="CLU_072531_2_0_6"/>
<evidence type="ECO:0000256" key="8">
    <source>
        <dbReference type="ARBA" id="ARBA00037387"/>
    </source>
</evidence>
<keyword evidence="3" id="KW-0963">Cytoplasm</keyword>
<organism evidence="12 13">
    <name type="scientific">Frischella perrara</name>
    <dbReference type="NCBI Taxonomy" id="1267021"/>
    <lineage>
        <taxon>Bacteria</taxon>
        <taxon>Pseudomonadati</taxon>
        <taxon>Pseudomonadota</taxon>
        <taxon>Gammaproteobacteria</taxon>
        <taxon>Orbales</taxon>
        <taxon>Orbaceae</taxon>
        <taxon>Frischella</taxon>
    </lineage>
</organism>
<dbReference type="PANTHER" id="PTHR36203">
    <property type="entry name" value="ASCORBATE-SPECIFIC PTS SYSTEM EIIA COMPONENT"/>
    <property type="match status" value="1"/>
</dbReference>
<evidence type="ECO:0000256" key="6">
    <source>
        <dbReference type="ARBA" id="ARBA00022683"/>
    </source>
</evidence>
<dbReference type="AlphaFoldDB" id="A0A0A7S0D5"/>
<keyword evidence="7" id="KW-0418">Kinase</keyword>
<evidence type="ECO:0000313" key="12">
    <source>
        <dbReference type="EMBL" id="AJA45035.1"/>
    </source>
</evidence>
<evidence type="ECO:0000256" key="7">
    <source>
        <dbReference type="ARBA" id="ARBA00022777"/>
    </source>
</evidence>
<evidence type="ECO:0000256" key="1">
    <source>
        <dbReference type="ARBA" id="ARBA00004496"/>
    </source>
</evidence>
<evidence type="ECO:0000313" key="13">
    <source>
        <dbReference type="Proteomes" id="UP000030901"/>
    </source>
</evidence>